<evidence type="ECO:0000259" key="7">
    <source>
        <dbReference type="Pfam" id="PF25121"/>
    </source>
</evidence>
<dbReference type="Proteomes" id="UP000054549">
    <property type="component" value="Unassembled WGS sequence"/>
</dbReference>
<feature type="region of interest" description="Disordered" evidence="5">
    <location>
        <begin position="449"/>
        <end position="593"/>
    </location>
</feature>
<evidence type="ECO:0000259" key="6">
    <source>
        <dbReference type="Pfam" id="PF08159"/>
    </source>
</evidence>
<dbReference type="AlphaFoldDB" id="A0A0C2XMU1"/>
<feature type="compositionally biased region" description="Basic and acidic residues" evidence="5">
    <location>
        <begin position="454"/>
        <end position="471"/>
    </location>
</feature>
<evidence type="ECO:0000256" key="1">
    <source>
        <dbReference type="ARBA" id="ARBA00004604"/>
    </source>
</evidence>
<feature type="compositionally biased region" description="Low complexity" evidence="5">
    <location>
        <begin position="542"/>
        <end position="551"/>
    </location>
</feature>
<evidence type="ECO:0000313" key="9">
    <source>
        <dbReference type="Proteomes" id="UP000054549"/>
    </source>
</evidence>
<evidence type="ECO:0000256" key="3">
    <source>
        <dbReference type="ARBA" id="ARBA00023054"/>
    </source>
</evidence>
<keyword evidence="3" id="KW-0175">Coiled coil</keyword>
<keyword evidence="4" id="KW-0539">Nucleus</keyword>
<evidence type="ECO:0000313" key="8">
    <source>
        <dbReference type="EMBL" id="KIL70891.1"/>
    </source>
</evidence>
<feature type="domain" description="NUC153" evidence="6">
    <location>
        <begin position="600"/>
        <end position="627"/>
    </location>
</feature>
<dbReference type="GO" id="GO:0003723">
    <property type="term" value="F:RNA binding"/>
    <property type="evidence" value="ECO:0007669"/>
    <property type="project" value="TreeGrafter"/>
</dbReference>
<gene>
    <name evidence="8" type="ORF">M378DRAFT_20350</name>
</gene>
<dbReference type="OrthoDB" id="431825at2759"/>
<evidence type="ECO:0000256" key="5">
    <source>
        <dbReference type="SAM" id="MobiDB-lite"/>
    </source>
</evidence>
<evidence type="ECO:0000256" key="4">
    <source>
        <dbReference type="ARBA" id="ARBA00023242"/>
    </source>
</evidence>
<dbReference type="PANTHER" id="PTHR12202">
    <property type="entry name" value="ESF1 HOMOLOG"/>
    <property type="match status" value="1"/>
</dbReference>
<organism evidence="8 9">
    <name type="scientific">Amanita muscaria (strain Koide BX008)</name>
    <dbReference type="NCBI Taxonomy" id="946122"/>
    <lineage>
        <taxon>Eukaryota</taxon>
        <taxon>Fungi</taxon>
        <taxon>Dikarya</taxon>
        <taxon>Basidiomycota</taxon>
        <taxon>Agaricomycotina</taxon>
        <taxon>Agaricomycetes</taxon>
        <taxon>Agaricomycetidae</taxon>
        <taxon>Agaricales</taxon>
        <taxon>Pluteineae</taxon>
        <taxon>Amanitaceae</taxon>
        <taxon>Amanita</taxon>
    </lineage>
</organism>
<feature type="compositionally biased region" description="Basic and acidic residues" evidence="5">
    <location>
        <begin position="634"/>
        <end position="646"/>
    </location>
</feature>
<feature type="region of interest" description="Disordered" evidence="5">
    <location>
        <begin position="389"/>
        <end position="411"/>
    </location>
</feature>
<comment type="subcellular location">
    <subcellularLocation>
        <location evidence="1">Nucleus</location>
        <location evidence="1">Nucleolus</location>
    </subcellularLocation>
</comment>
<keyword evidence="9" id="KW-1185">Reference proteome</keyword>
<dbReference type="Pfam" id="PF25121">
    <property type="entry name" value="RRM_ESF1"/>
    <property type="match status" value="1"/>
</dbReference>
<feature type="region of interest" description="Disordered" evidence="5">
    <location>
        <begin position="58"/>
        <end position="121"/>
    </location>
</feature>
<feature type="compositionally biased region" description="Basic and acidic residues" evidence="5">
    <location>
        <begin position="509"/>
        <end position="520"/>
    </location>
</feature>
<feature type="compositionally biased region" description="Basic and acidic residues" evidence="5">
    <location>
        <begin position="479"/>
        <end position="494"/>
    </location>
</feature>
<dbReference type="InParanoid" id="A0A0C2XMU1"/>
<dbReference type="EMBL" id="KN818223">
    <property type="protein sequence ID" value="KIL70891.1"/>
    <property type="molecule type" value="Genomic_DNA"/>
</dbReference>
<dbReference type="HOGENOM" id="CLU_010564_0_0_1"/>
<dbReference type="GO" id="GO:0006364">
    <property type="term" value="P:rRNA processing"/>
    <property type="evidence" value="ECO:0007669"/>
    <property type="project" value="InterPro"/>
</dbReference>
<feature type="compositionally biased region" description="Basic and acidic residues" evidence="5">
    <location>
        <begin position="1"/>
        <end position="15"/>
    </location>
</feature>
<proteinExistence type="inferred from homology"/>
<sequence>MPDPRFDRLRTDPRFRRPKKKQSKVVIDDRFKRGRVDKYGRPISEKHEEDNLKRFYRLEADDDLKPGPDYARGQILLESSDEEDVKDDKDVSGGEESDDSSQFDGIVTIGGDSKAKDEDEEVEIDLDENDFADLDAQALEYSRTHPQEAEPDHQLGGQRTNRLAAVNLDWDHVRAVHLYRICSSLVSPTAALASTSNTASESKKGAGVVRGQVLSVRVYPSQFGKERLAREEKEGPPVEIFQKRKRDEEVNEKNIYDVGDGADYDEDALRKYQLERLRYYYAVITCDTVDAASHIYSELDGTELERSANVFDLSFVPDDMIFDDECRDEATEQELTSNYKPLEFATDALRHSKVKLTWDDDDPVRNHVTRRKLTRKEIEDADFRAYLASSSSESDEGVEGADWGTKKQGKKTAERGRLRALLLAGGTDNLPEGWLKDGKDSDVDMEITFTPGISDKKDEEHETTLDKYQKKMREKRKQRKEDKEKDVGPKKAIEGDEFFGADSGDESESDAKKERRSKGGKEKKKNANRNREDAPAKTPVSAEELALLVAADDPNSEPRHFNLKSVIKAEKRKGKKGKKRQMRPEEENELQEDFVINVHDERFQALHENPQFAIDPSNPRFKKTKSMSALLEERHKRQQTLREEVKSSASKASHAAGERGLQSLVESVKRKSANAERHMGKRRKL</sequence>
<comment type="similarity">
    <text evidence="2">Belongs to the ESF1 family.</text>
</comment>
<evidence type="ECO:0000256" key="2">
    <source>
        <dbReference type="ARBA" id="ARBA00009087"/>
    </source>
</evidence>
<dbReference type="PANTHER" id="PTHR12202:SF0">
    <property type="entry name" value="ESF1 HOMOLOG"/>
    <property type="match status" value="1"/>
</dbReference>
<feature type="region of interest" description="Disordered" evidence="5">
    <location>
        <begin position="634"/>
        <end position="685"/>
    </location>
</feature>
<reference evidence="8 9" key="1">
    <citation type="submission" date="2014-04" db="EMBL/GenBank/DDBJ databases">
        <title>Evolutionary Origins and Diversification of the Mycorrhizal Mutualists.</title>
        <authorList>
            <consortium name="DOE Joint Genome Institute"/>
            <consortium name="Mycorrhizal Genomics Consortium"/>
            <person name="Kohler A."/>
            <person name="Kuo A."/>
            <person name="Nagy L.G."/>
            <person name="Floudas D."/>
            <person name="Copeland A."/>
            <person name="Barry K.W."/>
            <person name="Cichocki N."/>
            <person name="Veneault-Fourrey C."/>
            <person name="LaButti K."/>
            <person name="Lindquist E.A."/>
            <person name="Lipzen A."/>
            <person name="Lundell T."/>
            <person name="Morin E."/>
            <person name="Murat C."/>
            <person name="Riley R."/>
            <person name="Ohm R."/>
            <person name="Sun H."/>
            <person name="Tunlid A."/>
            <person name="Henrissat B."/>
            <person name="Grigoriev I.V."/>
            <person name="Hibbett D.S."/>
            <person name="Martin F."/>
        </authorList>
    </citation>
    <scope>NUCLEOTIDE SEQUENCE [LARGE SCALE GENOMIC DNA]</scope>
    <source>
        <strain evidence="8 9">Koide BX008</strain>
    </source>
</reference>
<feature type="compositionally biased region" description="Acidic residues" evidence="5">
    <location>
        <begin position="495"/>
        <end position="508"/>
    </location>
</feature>
<name>A0A0C2XMU1_AMAMK</name>
<dbReference type="Pfam" id="PF08159">
    <property type="entry name" value="NUC153"/>
    <property type="match status" value="1"/>
</dbReference>
<feature type="region of interest" description="Disordered" evidence="5">
    <location>
        <begin position="1"/>
        <end position="27"/>
    </location>
</feature>
<accession>A0A0C2XMU1</accession>
<feature type="domain" description="ESF1 RRM" evidence="7">
    <location>
        <begin position="160"/>
        <end position="331"/>
    </location>
</feature>
<dbReference type="InterPro" id="IPR012580">
    <property type="entry name" value="NUC153"/>
</dbReference>
<feature type="compositionally biased region" description="Basic and acidic residues" evidence="5">
    <location>
        <begin position="667"/>
        <end position="678"/>
    </location>
</feature>
<dbReference type="FunCoup" id="A0A0C2XMU1">
    <property type="interactions" value="649"/>
</dbReference>
<dbReference type="STRING" id="946122.A0A0C2XMU1"/>
<feature type="compositionally biased region" description="Basic residues" evidence="5">
    <location>
        <begin position="570"/>
        <end position="581"/>
    </location>
</feature>
<protein>
    <submittedName>
        <fullName evidence="8">Uncharacterized protein</fullName>
    </submittedName>
</protein>
<dbReference type="InterPro" id="IPR039754">
    <property type="entry name" value="Esf1"/>
</dbReference>
<dbReference type="GO" id="GO:0005730">
    <property type="term" value="C:nucleolus"/>
    <property type="evidence" value="ECO:0007669"/>
    <property type="project" value="UniProtKB-SubCell"/>
</dbReference>
<dbReference type="InterPro" id="IPR056750">
    <property type="entry name" value="RRM_ESF1"/>
</dbReference>